<feature type="transmembrane region" description="Helical" evidence="9">
    <location>
        <begin position="261"/>
        <end position="283"/>
    </location>
</feature>
<feature type="transmembrane region" description="Helical" evidence="9">
    <location>
        <begin position="30"/>
        <end position="53"/>
    </location>
</feature>
<feature type="transmembrane region" description="Helical" evidence="9">
    <location>
        <begin position="65"/>
        <end position="87"/>
    </location>
</feature>
<comment type="subcellular location">
    <subcellularLocation>
        <location evidence="1">Cell inner membrane</location>
        <topology evidence="1">Multi-pass membrane protein</topology>
    </subcellularLocation>
</comment>
<accession>A0A1G8DJG5</accession>
<evidence type="ECO:0000256" key="2">
    <source>
        <dbReference type="ARBA" id="ARBA00022448"/>
    </source>
</evidence>
<keyword evidence="6 9" id="KW-1133">Transmembrane helix</keyword>
<keyword evidence="3" id="KW-1003">Cell membrane</keyword>
<gene>
    <name evidence="10" type="ORF">SAMN04488136_12025</name>
</gene>
<dbReference type="Pfam" id="PF04143">
    <property type="entry name" value="Sulf_transp"/>
    <property type="match status" value="1"/>
</dbReference>
<keyword evidence="11" id="KW-1185">Reference proteome</keyword>
<sequence length="420" mass="45367">MNKTQAWWGVLITLITVLLGAVYLDNEALFLRLLLGLSLGFALTKGSIGFAGSVNRAYRRGSTQLLQVLMFMFVVTAIINAGILFNAPPERFGLWVNPINLGLIVGGVMFGFGMSLSSCCATGVMVEMVSDIPRALVTLIFFGAGVFLGFPLQATQSWITDTLVSTASYQGKGVFLPDLFSFDPLNGYFMSVLVTIVFATIISLAAKAYQARREQAGTFLGVDGEILREKNLTASNVQTPAKLLSVETYQRWFGNVWRMRTTALVIALIFGIMMVATGSGWGASTPFGIWFGKLLIAGGVNASDIAAFTHRPQGLFEMAFFSHGVSVQNLAILIGTLIAVLLLGKFSLSLTARYSLRHYSLFAFGGLLMGFGTRFANGCNVGALFTPIANFSLSGWVFLIFLLLGGILGNRFHAVILKQC</sequence>
<evidence type="ECO:0000313" key="10">
    <source>
        <dbReference type="EMBL" id="SDH57784.1"/>
    </source>
</evidence>
<dbReference type="EMBL" id="FNDD01000020">
    <property type="protein sequence ID" value="SDH57784.1"/>
    <property type="molecule type" value="Genomic_DNA"/>
</dbReference>
<name>A0A1G8DJG5_9VIBR</name>
<dbReference type="STRING" id="861298.SAMN04488136_12025"/>
<evidence type="ECO:0000256" key="4">
    <source>
        <dbReference type="ARBA" id="ARBA00022519"/>
    </source>
</evidence>
<keyword evidence="5 9" id="KW-0812">Transmembrane</keyword>
<keyword evidence="7 9" id="KW-0472">Membrane</keyword>
<evidence type="ECO:0000256" key="6">
    <source>
        <dbReference type="ARBA" id="ARBA00022989"/>
    </source>
</evidence>
<feature type="transmembrane region" description="Helical" evidence="9">
    <location>
        <begin position="7"/>
        <end position="24"/>
    </location>
</feature>
<evidence type="ECO:0000256" key="9">
    <source>
        <dbReference type="SAM" id="Phobius"/>
    </source>
</evidence>
<organism evidence="10 11">
    <name type="scientific">Vibrio xiamenensis</name>
    <dbReference type="NCBI Taxonomy" id="861298"/>
    <lineage>
        <taxon>Bacteria</taxon>
        <taxon>Pseudomonadati</taxon>
        <taxon>Pseudomonadota</taxon>
        <taxon>Gammaproteobacteria</taxon>
        <taxon>Vibrionales</taxon>
        <taxon>Vibrionaceae</taxon>
        <taxon>Vibrio</taxon>
    </lineage>
</organism>
<feature type="transmembrane region" description="Helical" evidence="9">
    <location>
        <begin position="136"/>
        <end position="154"/>
    </location>
</feature>
<evidence type="ECO:0000256" key="5">
    <source>
        <dbReference type="ARBA" id="ARBA00022692"/>
    </source>
</evidence>
<evidence type="ECO:0000256" key="7">
    <source>
        <dbReference type="ARBA" id="ARBA00023136"/>
    </source>
</evidence>
<dbReference type="Proteomes" id="UP000198854">
    <property type="component" value="Unassembled WGS sequence"/>
</dbReference>
<feature type="transmembrane region" description="Helical" evidence="9">
    <location>
        <begin position="99"/>
        <end position="124"/>
    </location>
</feature>
<dbReference type="PANTHER" id="PTHR30574:SF1">
    <property type="entry name" value="SULPHUR TRANSPORT DOMAIN-CONTAINING PROTEIN"/>
    <property type="match status" value="1"/>
</dbReference>
<reference evidence="10 11" key="1">
    <citation type="submission" date="2016-10" db="EMBL/GenBank/DDBJ databases">
        <authorList>
            <person name="de Groot N.N."/>
        </authorList>
    </citation>
    <scope>NUCLEOTIDE SEQUENCE [LARGE SCALE GENOMIC DNA]</scope>
    <source>
        <strain evidence="10 11">CGMCC 1.10228</strain>
    </source>
</reference>
<dbReference type="OrthoDB" id="9794165at2"/>
<feature type="transmembrane region" description="Helical" evidence="9">
    <location>
        <begin position="388"/>
        <end position="409"/>
    </location>
</feature>
<feature type="transmembrane region" description="Helical" evidence="9">
    <location>
        <begin position="356"/>
        <end position="376"/>
    </location>
</feature>
<feature type="transmembrane region" description="Helical" evidence="9">
    <location>
        <begin position="325"/>
        <end position="344"/>
    </location>
</feature>
<proteinExistence type="inferred from homology"/>
<evidence type="ECO:0000313" key="11">
    <source>
        <dbReference type="Proteomes" id="UP000198854"/>
    </source>
</evidence>
<comment type="similarity">
    <text evidence="8">Belongs to the TsuA/YedE (TC 9.B.102) family.</text>
</comment>
<dbReference type="AlphaFoldDB" id="A0A1G8DJG5"/>
<keyword evidence="2" id="KW-0813">Transport</keyword>
<feature type="transmembrane region" description="Helical" evidence="9">
    <location>
        <begin position="185"/>
        <end position="206"/>
    </location>
</feature>
<dbReference type="RefSeq" id="WP_093276009.1">
    <property type="nucleotide sequence ID" value="NZ_FNDD01000020.1"/>
</dbReference>
<evidence type="ECO:0000256" key="3">
    <source>
        <dbReference type="ARBA" id="ARBA00022475"/>
    </source>
</evidence>
<dbReference type="GO" id="GO:0005886">
    <property type="term" value="C:plasma membrane"/>
    <property type="evidence" value="ECO:0007669"/>
    <property type="project" value="UniProtKB-SubCell"/>
</dbReference>
<evidence type="ECO:0000256" key="8">
    <source>
        <dbReference type="ARBA" id="ARBA00035655"/>
    </source>
</evidence>
<evidence type="ECO:0000256" key="1">
    <source>
        <dbReference type="ARBA" id="ARBA00004429"/>
    </source>
</evidence>
<dbReference type="InterPro" id="IPR007272">
    <property type="entry name" value="Sulf_transp_TsuA/YedE"/>
</dbReference>
<protein>
    <submittedName>
        <fullName evidence="10">Uncharacterized protein</fullName>
    </submittedName>
</protein>
<keyword evidence="4" id="KW-0997">Cell inner membrane</keyword>
<dbReference type="PANTHER" id="PTHR30574">
    <property type="entry name" value="INNER MEMBRANE PROTEIN YEDE"/>
    <property type="match status" value="1"/>
</dbReference>